<comment type="catalytic activity">
    <reaction evidence="7 8">
        <text>dTMP + ATP = dTDP + ADP</text>
        <dbReference type="Rhea" id="RHEA:13517"/>
        <dbReference type="ChEBI" id="CHEBI:30616"/>
        <dbReference type="ChEBI" id="CHEBI:58369"/>
        <dbReference type="ChEBI" id="CHEBI:63528"/>
        <dbReference type="ChEBI" id="CHEBI:456216"/>
        <dbReference type="EC" id="2.7.4.9"/>
    </reaction>
</comment>
<accession>A0A386PPZ5</accession>
<dbReference type="GO" id="GO:0004798">
    <property type="term" value="F:dTMP kinase activity"/>
    <property type="evidence" value="ECO:0007669"/>
    <property type="project" value="UniProtKB-UniRule"/>
</dbReference>
<gene>
    <name evidence="8 10" type="primary">tmk</name>
    <name evidence="10" type="ORF">DB313_05630</name>
</gene>
<dbReference type="GO" id="GO:0005524">
    <property type="term" value="F:ATP binding"/>
    <property type="evidence" value="ECO:0007669"/>
    <property type="project" value="UniProtKB-UniRule"/>
</dbReference>
<evidence type="ECO:0000256" key="4">
    <source>
        <dbReference type="ARBA" id="ARBA00022741"/>
    </source>
</evidence>
<dbReference type="CDD" id="cd01672">
    <property type="entry name" value="TMPK"/>
    <property type="match status" value="1"/>
</dbReference>
<keyword evidence="3 8" id="KW-0545">Nucleotide biosynthesis</keyword>
<proteinExistence type="inferred from homology"/>
<evidence type="ECO:0000259" key="9">
    <source>
        <dbReference type="Pfam" id="PF02223"/>
    </source>
</evidence>
<protein>
    <recommendedName>
        <fullName evidence="8">Thymidylate kinase</fullName>
        <ecNumber evidence="8">2.7.4.9</ecNumber>
    </recommendedName>
    <alternativeName>
        <fullName evidence="8">dTMP kinase</fullName>
    </alternativeName>
</protein>
<evidence type="ECO:0000256" key="3">
    <source>
        <dbReference type="ARBA" id="ARBA00022727"/>
    </source>
</evidence>
<dbReference type="AlphaFoldDB" id="A0A386PPZ5"/>
<sequence length="233" mass="26371">MNRCRVLNNFYVLEGVDGVGKSSIISAIKSLCVGKFNYHFTREPTDSCIGTLIREELGRESPLFSNKTIEYLLFADREEHIYGKGGVASLLLKTPPCAGHKVICDRYLLSSVVYQGNPVSLLDSPFPLPEVIFLIDSSIKRIMNRLEEKRKSGRIDRVELDRDSIIKIRNRYVEVLNRIDFSHLHTKIVVLENNVLGDIESNARKILKAISNQVYLDDLVSKNKPLVGSCVDF</sequence>
<dbReference type="Gene3D" id="3.40.50.300">
    <property type="entry name" value="P-loop containing nucleotide triphosphate hydrolases"/>
    <property type="match status" value="1"/>
</dbReference>
<dbReference type="OrthoDB" id="9774907at2"/>
<dbReference type="InterPro" id="IPR018094">
    <property type="entry name" value="Thymidylate_kinase"/>
</dbReference>
<evidence type="ECO:0000256" key="2">
    <source>
        <dbReference type="ARBA" id="ARBA00022679"/>
    </source>
</evidence>
<keyword evidence="5 8" id="KW-0418">Kinase</keyword>
<name>A0A386PPZ5_9SPIR</name>
<comment type="similarity">
    <text evidence="1 8">Belongs to the thymidylate kinase family.</text>
</comment>
<keyword evidence="6 8" id="KW-0067">ATP-binding</keyword>
<dbReference type="EC" id="2.7.4.9" evidence="8"/>
<feature type="domain" description="Thymidylate kinase-like" evidence="9">
    <location>
        <begin position="13"/>
        <end position="177"/>
    </location>
</feature>
<evidence type="ECO:0000256" key="6">
    <source>
        <dbReference type="ARBA" id="ARBA00022840"/>
    </source>
</evidence>
<dbReference type="Proteomes" id="UP000275571">
    <property type="component" value="Plasmid cp33"/>
</dbReference>
<dbReference type="GO" id="GO:0006233">
    <property type="term" value="P:dTDP biosynthetic process"/>
    <property type="evidence" value="ECO:0007669"/>
    <property type="project" value="InterPro"/>
</dbReference>
<keyword evidence="10" id="KW-0614">Plasmid</keyword>
<dbReference type="PROSITE" id="PS01331">
    <property type="entry name" value="THYMIDYLATE_KINASE"/>
    <property type="match status" value="1"/>
</dbReference>
<evidence type="ECO:0000256" key="8">
    <source>
        <dbReference type="HAMAP-Rule" id="MF_00165"/>
    </source>
</evidence>
<dbReference type="GO" id="GO:0006235">
    <property type="term" value="P:dTTP biosynthetic process"/>
    <property type="evidence" value="ECO:0007669"/>
    <property type="project" value="UniProtKB-UniRule"/>
</dbReference>
<dbReference type="EMBL" id="CP028888">
    <property type="protein sequence ID" value="AYE36979.1"/>
    <property type="molecule type" value="Genomic_DNA"/>
</dbReference>
<keyword evidence="11" id="KW-1185">Reference proteome</keyword>
<dbReference type="GO" id="GO:0005737">
    <property type="term" value="C:cytoplasm"/>
    <property type="evidence" value="ECO:0007669"/>
    <property type="project" value="TreeGrafter"/>
</dbReference>
<comment type="function">
    <text evidence="8">Phosphorylation of dTMP to form dTDP in both de novo and salvage pathways of dTTP synthesis.</text>
</comment>
<dbReference type="GO" id="GO:0006227">
    <property type="term" value="P:dUDP biosynthetic process"/>
    <property type="evidence" value="ECO:0007669"/>
    <property type="project" value="TreeGrafter"/>
</dbReference>
<geneLocation type="plasmid" evidence="10 11">
    <name>cp33</name>
</geneLocation>
<evidence type="ECO:0000256" key="7">
    <source>
        <dbReference type="ARBA" id="ARBA00048743"/>
    </source>
</evidence>
<feature type="binding site" evidence="8">
    <location>
        <begin position="15"/>
        <end position="22"/>
    </location>
    <ligand>
        <name>ATP</name>
        <dbReference type="ChEBI" id="CHEBI:30616"/>
    </ligand>
</feature>
<dbReference type="PANTHER" id="PTHR10344:SF4">
    <property type="entry name" value="UMP-CMP KINASE 2, MITOCHONDRIAL"/>
    <property type="match status" value="1"/>
</dbReference>
<evidence type="ECO:0000313" key="11">
    <source>
        <dbReference type="Proteomes" id="UP000275571"/>
    </source>
</evidence>
<dbReference type="InterPro" id="IPR039430">
    <property type="entry name" value="Thymidylate_kin-like_dom"/>
</dbReference>
<evidence type="ECO:0000313" key="10">
    <source>
        <dbReference type="EMBL" id="AYE36979.1"/>
    </source>
</evidence>
<dbReference type="KEGG" id="btur:DB313_05630"/>
<reference evidence="10 11" key="1">
    <citation type="journal article" date="2018" name="Infect. Genet. Evol.">
        <title>Genome-wide analysis of Borrelia turcica and 'Candidatus Borrelia tachyglossi' shows relapsing fever-like genomes with unique genomic links to Lyme disease Borrelia.</title>
        <authorList>
            <person name="Gofton A.W."/>
            <person name="Margos G."/>
            <person name="Fingerle V."/>
            <person name="Hepner S."/>
            <person name="Loh S.M."/>
            <person name="Ryan U."/>
            <person name="Irwin P."/>
            <person name="Oskam C.L."/>
        </authorList>
    </citation>
    <scope>NUCLEOTIDE SEQUENCE [LARGE SCALE GENOMIC DNA]</scope>
    <source>
        <strain evidence="10 11">IST7</strain>
        <plasmid evidence="10">cp33</plasmid>
    </source>
</reference>
<evidence type="ECO:0000256" key="5">
    <source>
        <dbReference type="ARBA" id="ARBA00022777"/>
    </source>
</evidence>
<keyword evidence="4 8" id="KW-0547">Nucleotide-binding</keyword>
<dbReference type="PANTHER" id="PTHR10344">
    <property type="entry name" value="THYMIDYLATE KINASE"/>
    <property type="match status" value="1"/>
</dbReference>
<keyword evidence="2 8" id="KW-0808">Transferase</keyword>
<dbReference type="RefSeq" id="WP_120104900.1">
    <property type="nucleotide sequence ID" value="NZ_CP028888.1"/>
</dbReference>
<dbReference type="SUPFAM" id="SSF52540">
    <property type="entry name" value="P-loop containing nucleoside triphosphate hydrolases"/>
    <property type="match status" value="1"/>
</dbReference>
<dbReference type="Pfam" id="PF02223">
    <property type="entry name" value="Thymidylate_kin"/>
    <property type="match status" value="1"/>
</dbReference>
<dbReference type="InterPro" id="IPR027417">
    <property type="entry name" value="P-loop_NTPase"/>
</dbReference>
<evidence type="ECO:0000256" key="1">
    <source>
        <dbReference type="ARBA" id="ARBA00009776"/>
    </source>
</evidence>
<organism evidence="10 11">
    <name type="scientific">Borrelia turcica IST7</name>
    <dbReference type="NCBI Taxonomy" id="1104446"/>
    <lineage>
        <taxon>Bacteria</taxon>
        <taxon>Pseudomonadati</taxon>
        <taxon>Spirochaetota</taxon>
        <taxon>Spirochaetia</taxon>
        <taxon>Spirochaetales</taxon>
        <taxon>Borreliaceae</taxon>
        <taxon>Borrelia</taxon>
    </lineage>
</organism>
<dbReference type="NCBIfam" id="TIGR00041">
    <property type="entry name" value="DTMP_kinase"/>
    <property type="match status" value="1"/>
</dbReference>
<dbReference type="InterPro" id="IPR018095">
    <property type="entry name" value="Thymidylate_kin_CS"/>
</dbReference>
<dbReference type="HAMAP" id="MF_00165">
    <property type="entry name" value="Thymidylate_kinase"/>
    <property type="match status" value="1"/>
</dbReference>